<evidence type="ECO:0000256" key="10">
    <source>
        <dbReference type="ARBA" id="ARBA00093659"/>
    </source>
</evidence>
<dbReference type="AlphaFoldDB" id="A0A1T4RLA8"/>
<evidence type="ECO:0000259" key="14">
    <source>
        <dbReference type="Pfam" id="PF21082"/>
    </source>
</evidence>
<dbReference type="Pfam" id="PF21082">
    <property type="entry name" value="MS_channel_3rd"/>
    <property type="match status" value="1"/>
</dbReference>
<evidence type="ECO:0000256" key="11">
    <source>
        <dbReference type="SAM" id="MobiDB-lite"/>
    </source>
</evidence>
<feature type="transmembrane region" description="Helical" evidence="12">
    <location>
        <begin position="137"/>
        <end position="158"/>
    </location>
</feature>
<dbReference type="Proteomes" id="UP000190061">
    <property type="component" value="Unassembled WGS sequence"/>
</dbReference>
<feature type="transmembrane region" description="Helical" evidence="12">
    <location>
        <begin position="69"/>
        <end position="88"/>
    </location>
</feature>
<feature type="transmembrane region" description="Helical" evidence="12">
    <location>
        <begin position="94"/>
        <end position="116"/>
    </location>
</feature>
<keyword evidence="6 12" id="KW-1133">Transmembrane helix</keyword>
<feature type="domain" description="Mechanosensitive ion channel MscS" evidence="13">
    <location>
        <begin position="183"/>
        <end position="251"/>
    </location>
</feature>
<keyword evidence="5 12" id="KW-0812">Transmembrane</keyword>
<evidence type="ECO:0000256" key="7">
    <source>
        <dbReference type="ARBA" id="ARBA00023016"/>
    </source>
</evidence>
<keyword evidence="8 12" id="KW-0472">Membrane</keyword>
<dbReference type="Pfam" id="PF00924">
    <property type="entry name" value="MS_channel_2nd"/>
    <property type="match status" value="1"/>
</dbReference>
<dbReference type="STRING" id="1122188.SAMN02745674_02244"/>
<dbReference type="InterPro" id="IPR023408">
    <property type="entry name" value="MscS_beta-dom_sf"/>
</dbReference>
<dbReference type="GO" id="GO:0008381">
    <property type="term" value="F:mechanosensitive monoatomic ion channel activity"/>
    <property type="evidence" value="ECO:0007669"/>
    <property type="project" value="InterPro"/>
</dbReference>
<proteinExistence type="inferred from homology"/>
<gene>
    <name evidence="15" type="ORF">SAMN02745674_02244</name>
</gene>
<dbReference type="GO" id="GO:0005886">
    <property type="term" value="C:plasma membrane"/>
    <property type="evidence" value="ECO:0007669"/>
    <property type="project" value="UniProtKB-SubCell"/>
</dbReference>
<organism evidence="15 16">
    <name type="scientific">Lysobacter spongiicola DSM 21749</name>
    <dbReference type="NCBI Taxonomy" id="1122188"/>
    <lineage>
        <taxon>Bacteria</taxon>
        <taxon>Pseudomonadati</taxon>
        <taxon>Pseudomonadota</taxon>
        <taxon>Gammaproteobacteria</taxon>
        <taxon>Lysobacterales</taxon>
        <taxon>Lysobacteraceae</taxon>
        <taxon>Novilysobacter</taxon>
    </lineage>
</organism>
<dbReference type="EMBL" id="FUXP01000009">
    <property type="protein sequence ID" value="SKA16576.1"/>
    <property type="molecule type" value="Genomic_DNA"/>
</dbReference>
<evidence type="ECO:0000256" key="4">
    <source>
        <dbReference type="ARBA" id="ARBA00022519"/>
    </source>
</evidence>
<dbReference type="PANTHER" id="PTHR30414">
    <property type="entry name" value="MINICONDUCTANCE MECHANOSENSITIVE CHANNEL YBDG"/>
    <property type="match status" value="1"/>
</dbReference>
<evidence type="ECO:0000256" key="1">
    <source>
        <dbReference type="ARBA" id="ARBA00004429"/>
    </source>
</evidence>
<feature type="domain" description="Mechanosensitive ion channel MscS C-terminal" evidence="14">
    <location>
        <begin position="333"/>
        <end position="395"/>
    </location>
</feature>
<comment type="subcellular location">
    <subcellularLocation>
        <location evidence="1">Cell inner membrane</location>
        <topology evidence="1">Multi-pass membrane protein</topology>
    </subcellularLocation>
</comment>
<dbReference type="FunFam" id="2.30.30.60:FF:000002">
    <property type="entry name" value="Mechanosensitive ion channel family protein"/>
    <property type="match status" value="1"/>
</dbReference>
<feature type="transmembrane region" description="Helical" evidence="12">
    <location>
        <begin position="16"/>
        <end position="37"/>
    </location>
</feature>
<keyword evidence="4" id="KW-0997">Cell inner membrane</keyword>
<dbReference type="InterPro" id="IPR010920">
    <property type="entry name" value="LSM_dom_sf"/>
</dbReference>
<evidence type="ECO:0000259" key="13">
    <source>
        <dbReference type="Pfam" id="PF00924"/>
    </source>
</evidence>
<reference evidence="15 16" key="1">
    <citation type="submission" date="2017-02" db="EMBL/GenBank/DDBJ databases">
        <authorList>
            <person name="Peterson S.W."/>
        </authorList>
    </citation>
    <scope>NUCLEOTIDE SEQUENCE [LARGE SCALE GENOMIC DNA]</scope>
    <source>
        <strain evidence="15 16">DSM 21749</strain>
    </source>
</reference>
<dbReference type="GO" id="GO:0071470">
    <property type="term" value="P:cellular response to osmotic stress"/>
    <property type="evidence" value="ECO:0007669"/>
    <property type="project" value="InterPro"/>
</dbReference>
<protein>
    <recommendedName>
        <fullName evidence="9">Mechanosensing system component YbdG</fullName>
    </recommendedName>
    <alternativeName>
        <fullName evidence="10">Mechanosensitive channel homolog YbdG</fullName>
    </alternativeName>
</protein>
<dbReference type="InterPro" id="IPR006685">
    <property type="entry name" value="MscS_channel_2nd"/>
</dbReference>
<name>A0A1T4RLA8_9GAMM</name>
<evidence type="ECO:0000256" key="12">
    <source>
        <dbReference type="SAM" id="Phobius"/>
    </source>
</evidence>
<comment type="similarity">
    <text evidence="2">Belongs to the MscS (TC 1.A.23) family.</text>
</comment>
<evidence type="ECO:0000256" key="6">
    <source>
        <dbReference type="ARBA" id="ARBA00022989"/>
    </source>
</evidence>
<keyword evidence="16" id="KW-1185">Reference proteome</keyword>
<evidence type="ECO:0000256" key="2">
    <source>
        <dbReference type="ARBA" id="ARBA00008017"/>
    </source>
</evidence>
<dbReference type="SUPFAM" id="SSF50182">
    <property type="entry name" value="Sm-like ribonucleoproteins"/>
    <property type="match status" value="1"/>
</dbReference>
<evidence type="ECO:0000256" key="9">
    <source>
        <dbReference type="ARBA" id="ARBA00093630"/>
    </source>
</evidence>
<evidence type="ECO:0000313" key="16">
    <source>
        <dbReference type="Proteomes" id="UP000190061"/>
    </source>
</evidence>
<feature type="region of interest" description="Disordered" evidence="11">
    <location>
        <begin position="437"/>
        <end position="462"/>
    </location>
</feature>
<dbReference type="Gene3D" id="2.30.30.60">
    <property type="match status" value="1"/>
</dbReference>
<evidence type="ECO:0000313" key="15">
    <source>
        <dbReference type="EMBL" id="SKA16576.1"/>
    </source>
</evidence>
<evidence type="ECO:0000256" key="8">
    <source>
        <dbReference type="ARBA" id="ARBA00023136"/>
    </source>
</evidence>
<dbReference type="OrthoDB" id="9775207at2"/>
<evidence type="ECO:0000256" key="3">
    <source>
        <dbReference type="ARBA" id="ARBA00022475"/>
    </source>
</evidence>
<dbReference type="PANTHER" id="PTHR30414:SF0">
    <property type="entry name" value="MINICONDUCTANCE MECHANOSENSITIVE CHANNEL YBDG"/>
    <property type="match status" value="1"/>
</dbReference>
<accession>A0A1T4RLA8</accession>
<keyword evidence="7" id="KW-0346">Stress response</keyword>
<dbReference type="InterPro" id="IPR030192">
    <property type="entry name" value="YbdG"/>
</dbReference>
<evidence type="ECO:0000256" key="5">
    <source>
        <dbReference type="ARBA" id="ARBA00022692"/>
    </source>
</evidence>
<sequence length="462" mass="50201">MNRLNGIRETVSGVPYAGPVLALAGLVLVAWLANWVVRRIVLRIVERMAMASSLKWDDALLSRGVLSRLVHVVPALIIATGVPLVAGLPEGLVLVVRNVALAYVALTIAIAISNLLDALNDIYVSRSTRANQRPIKGYLQLVKIVVFVLAIVIMIATLIDRSPLLLLSGFGAMSAVLLLVFKDTILSLVASVQLTGNDMLRVGDWIEMPSLEADGDVIDMALNTVKVQNWDKTITTIPTYRLISDSFKNWRGMQESGGRRIKRPLLIDQGSVRFLEPEERDRMRRIALIDEYLDAKRQELEAFNQKLLSAGKDPVNTRRVTNIGTFRAYVQHYLRAHPRIAQQMTLMVRQLEPGPTGLPLEVYCFTATVDWVEYEGIQSDIFDHLIAMLPEFGLRLYQAPGGADVAGALARLQDTGGNNDETTAAVDASATDVSAAAARPGVGSSTTAAPGGASRTGAGKGE</sequence>
<dbReference type="InterPro" id="IPR049278">
    <property type="entry name" value="MS_channel_C"/>
</dbReference>
<keyword evidence="3" id="KW-1003">Cell membrane</keyword>
<feature type="transmembrane region" description="Helical" evidence="12">
    <location>
        <begin position="164"/>
        <end position="181"/>
    </location>
</feature>